<feature type="transmembrane region" description="Helical" evidence="6">
    <location>
        <begin position="425"/>
        <end position="448"/>
    </location>
</feature>
<feature type="transmembrane region" description="Helical" evidence="6">
    <location>
        <begin position="173"/>
        <end position="190"/>
    </location>
</feature>
<evidence type="ECO:0000256" key="5">
    <source>
        <dbReference type="ARBA" id="ARBA00023136"/>
    </source>
</evidence>
<comment type="similarity">
    <text evidence="2">Belongs to the autoinducer-2 exporter (AI-2E) (TC 2.A.86) family.</text>
</comment>
<dbReference type="HOGENOM" id="CLU_005960_0_0_1"/>
<dbReference type="PANTHER" id="PTHR21716">
    <property type="entry name" value="TRANSMEMBRANE PROTEIN"/>
    <property type="match status" value="1"/>
</dbReference>
<feature type="transmembrane region" description="Helical" evidence="6">
    <location>
        <begin position="711"/>
        <end position="739"/>
    </location>
</feature>
<feature type="transmembrane region" description="Helical" evidence="6">
    <location>
        <begin position="126"/>
        <end position="153"/>
    </location>
</feature>
<sequence>MATWNVPRNRSRFENMLNFFPQGHEKPLRNALYNAAAVTFLLLGAAGLAIVYFILGPFLRPLLWAVLCGSVLHPFKSNLTSTVRKWLNNLKNTGTPLSLGLVVFPIGIIDRTAERLGDIIVNHAKALLAVTLMLAASALIYILIPGWFLQILLYFQTVIFKALNVTLSLFDSFWIWMIIICHILVIIFYWTPDTSNIASKLAIPIWIVILLHLAAITGPFKVPMFIFLVILMIVGFVIEFRSARTQSKDDATKTENDATRIETTSLVESASKYLNKAVATCSKYISEKNTPAEPSTKSNETSSNGLNSNMYLWSVAWACILVQFYHHMWLLPLFAFPIWYFAIKHAGEYFGLWCWLQEQFIKAKTLVLKYFEERRDAIIPPSISGLFSLMSKGDEKVRIFQILYNIISDSFSFQILSVVDNSLDTVVSLGIVILVLFCILVATIFFVIQIHAESMHLVQITSNLINRTVVNNPQLQALLPNDLTEAVDSMFDNVYIYGREWSANVVKNFIGESDTQKALQIEKQVHEIIDKLYRIVDLEVEVYNHTTVSNDPNQSANHTDIGHSWSKLVEGLSTPGLFDFSKLTELFKENIGTFLSVLDGVWNVAKGNISLVMNASTAIFSVLFSSGSAILNFFVNLVVVFFTALFYLLTTSRQQYKVTEFIGRLTPTGTESLYGTAVESAITNAFTASFKMALFYGMWTWLTHKLSGVKIVYLPSAVAAILGAIPILGTYWAVLPAVLELWLIHNSEIKALVIFICQLLPMAFVDSTIYSEITGGGPYMTGLAIGGGIFCLGVEGAIIGPILLCCFYFVINMSSSIMQESPGIAPQPQSRFRPYRTSYSRQNINY</sequence>
<evidence type="ECO:0000313" key="8">
    <source>
        <dbReference type="Proteomes" id="UP000014500"/>
    </source>
</evidence>
<dbReference type="EnsemblMetazoa" id="SMAR005106-RA">
    <property type="protein sequence ID" value="SMAR005106-PA"/>
    <property type="gene ID" value="SMAR005106"/>
</dbReference>
<feature type="transmembrane region" description="Helical" evidence="6">
    <location>
        <begin position="31"/>
        <end position="55"/>
    </location>
</feature>
<feature type="transmembrane region" description="Helical" evidence="6">
    <location>
        <begin position="630"/>
        <end position="649"/>
    </location>
</feature>
<protein>
    <recommendedName>
        <fullName evidence="9">Transmembrane protein 245</fullName>
    </recommendedName>
</protein>
<dbReference type="AlphaFoldDB" id="T1IVB2"/>
<dbReference type="GO" id="GO:0016020">
    <property type="term" value="C:membrane"/>
    <property type="evidence" value="ECO:0007669"/>
    <property type="project" value="UniProtKB-SubCell"/>
</dbReference>
<feature type="transmembrane region" description="Helical" evidence="6">
    <location>
        <begin position="197"/>
        <end position="216"/>
    </location>
</feature>
<evidence type="ECO:0000313" key="7">
    <source>
        <dbReference type="EnsemblMetazoa" id="SMAR005106-PA"/>
    </source>
</evidence>
<evidence type="ECO:0000256" key="1">
    <source>
        <dbReference type="ARBA" id="ARBA00004141"/>
    </source>
</evidence>
<comment type="subcellular location">
    <subcellularLocation>
        <location evidence="1">Membrane</location>
        <topology evidence="1">Multi-pass membrane protein</topology>
    </subcellularLocation>
</comment>
<evidence type="ECO:0000256" key="3">
    <source>
        <dbReference type="ARBA" id="ARBA00022692"/>
    </source>
</evidence>
<dbReference type="eggNOG" id="KOG2365">
    <property type="taxonomic scope" value="Eukaryota"/>
</dbReference>
<reference evidence="7" key="2">
    <citation type="submission" date="2015-02" db="UniProtKB">
        <authorList>
            <consortium name="EnsemblMetazoa"/>
        </authorList>
    </citation>
    <scope>IDENTIFICATION</scope>
</reference>
<dbReference type="EMBL" id="JH431580">
    <property type="status" value="NOT_ANNOTATED_CDS"/>
    <property type="molecule type" value="Genomic_DNA"/>
</dbReference>
<dbReference type="PhylomeDB" id="T1IVB2"/>
<keyword evidence="4 6" id="KW-1133">Transmembrane helix</keyword>
<feature type="transmembrane region" description="Helical" evidence="6">
    <location>
        <begin position="783"/>
        <end position="811"/>
    </location>
</feature>
<evidence type="ECO:0000256" key="4">
    <source>
        <dbReference type="ARBA" id="ARBA00022989"/>
    </source>
</evidence>
<dbReference type="InterPro" id="IPR002549">
    <property type="entry name" value="AI-2E-like"/>
</dbReference>
<feature type="transmembrane region" description="Helical" evidence="6">
    <location>
        <begin position="751"/>
        <end position="771"/>
    </location>
</feature>
<dbReference type="Proteomes" id="UP000014500">
    <property type="component" value="Unassembled WGS sequence"/>
</dbReference>
<feature type="transmembrane region" description="Helical" evidence="6">
    <location>
        <begin position="681"/>
        <end position="699"/>
    </location>
</feature>
<feature type="transmembrane region" description="Helical" evidence="6">
    <location>
        <begin position="222"/>
        <end position="240"/>
    </location>
</feature>
<keyword evidence="5 6" id="KW-0472">Membrane</keyword>
<feature type="transmembrane region" description="Helical" evidence="6">
    <location>
        <begin position="96"/>
        <end position="114"/>
    </location>
</feature>
<keyword evidence="8" id="KW-1185">Reference proteome</keyword>
<evidence type="ECO:0000256" key="6">
    <source>
        <dbReference type="SAM" id="Phobius"/>
    </source>
</evidence>
<dbReference type="PANTHER" id="PTHR21716:SF4">
    <property type="entry name" value="TRANSMEMBRANE PROTEIN 245"/>
    <property type="match status" value="1"/>
</dbReference>
<reference evidence="8" key="1">
    <citation type="submission" date="2011-05" db="EMBL/GenBank/DDBJ databases">
        <authorList>
            <person name="Richards S.R."/>
            <person name="Qu J."/>
            <person name="Jiang H."/>
            <person name="Jhangiani S.N."/>
            <person name="Agravi P."/>
            <person name="Goodspeed R."/>
            <person name="Gross S."/>
            <person name="Mandapat C."/>
            <person name="Jackson L."/>
            <person name="Mathew T."/>
            <person name="Pu L."/>
            <person name="Thornton R."/>
            <person name="Saada N."/>
            <person name="Wilczek-Boney K.B."/>
            <person name="Lee S."/>
            <person name="Kovar C."/>
            <person name="Wu Y."/>
            <person name="Scherer S.E."/>
            <person name="Worley K.C."/>
            <person name="Muzny D.M."/>
            <person name="Gibbs R."/>
        </authorList>
    </citation>
    <scope>NUCLEOTIDE SEQUENCE</scope>
    <source>
        <strain evidence="8">Brora</strain>
    </source>
</reference>
<feature type="transmembrane region" description="Helical" evidence="6">
    <location>
        <begin position="399"/>
        <end position="419"/>
    </location>
</feature>
<evidence type="ECO:0008006" key="9">
    <source>
        <dbReference type="Google" id="ProtNLM"/>
    </source>
</evidence>
<accession>T1IVB2</accession>
<dbReference type="OMA" id="CVHFFWK"/>
<name>T1IVB2_STRMM</name>
<organism evidence="7 8">
    <name type="scientific">Strigamia maritima</name>
    <name type="common">European centipede</name>
    <name type="synonym">Geophilus maritimus</name>
    <dbReference type="NCBI Taxonomy" id="126957"/>
    <lineage>
        <taxon>Eukaryota</taxon>
        <taxon>Metazoa</taxon>
        <taxon>Ecdysozoa</taxon>
        <taxon>Arthropoda</taxon>
        <taxon>Myriapoda</taxon>
        <taxon>Chilopoda</taxon>
        <taxon>Pleurostigmophora</taxon>
        <taxon>Geophilomorpha</taxon>
        <taxon>Linotaeniidae</taxon>
        <taxon>Strigamia</taxon>
    </lineage>
</organism>
<keyword evidence="3 6" id="KW-0812">Transmembrane</keyword>
<proteinExistence type="inferred from homology"/>
<evidence type="ECO:0000256" key="2">
    <source>
        <dbReference type="ARBA" id="ARBA00009773"/>
    </source>
</evidence>